<evidence type="ECO:0000256" key="1">
    <source>
        <dbReference type="SAM" id="SignalP"/>
    </source>
</evidence>
<name>A0A9P6SS12_9FUNG</name>
<feature type="non-terminal residue" evidence="2">
    <location>
        <position position="158"/>
    </location>
</feature>
<accession>A0A9P6SS12</accession>
<keyword evidence="3" id="KW-1185">Reference proteome</keyword>
<keyword evidence="1" id="KW-0732">Signal</keyword>
<reference evidence="2" key="1">
    <citation type="journal article" date="2020" name="Fungal Divers.">
        <title>Resolving the Mortierellaceae phylogeny through synthesis of multi-gene phylogenetics and phylogenomics.</title>
        <authorList>
            <person name="Vandepol N."/>
            <person name="Liber J."/>
            <person name="Desiro A."/>
            <person name="Na H."/>
            <person name="Kennedy M."/>
            <person name="Barry K."/>
            <person name="Grigoriev I.V."/>
            <person name="Miller A.N."/>
            <person name="O'Donnell K."/>
            <person name="Stajich J.E."/>
            <person name="Bonito G."/>
        </authorList>
    </citation>
    <scope>NUCLEOTIDE SEQUENCE</scope>
    <source>
        <strain evidence="2">NRRL 2769</strain>
    </source>
</reference>
<evidence type="ECO:0000313" key="2">
    <source>
        <dbReference type="EMBL" id="KAF9994238.1"/>
    </source>
</evidence>
<organism evidence="2 3">
    <name type="scientific">Entomortierella chlamydospora</name>
    <dbReference type="NCBI Taxonomy" id="101097"/>
    <lineage>
        <taxon>Eukaryota</taxon>
        <taxon>Fungi</taxon>
        <taxon>Fungi incertae sedis</taxon>
        <taxon>Mucoromycota</taxon>
        <taxon>Mortierellomycotina</taxon>
        <taxon>Mortierellomycetes</taxon>
        <taxon>Mortierellales</taxon>
        <taxon>Mortierellaceae</taxon>
        <taxon>Entomortierella</taxon>
    </lineage>
</organism>
<feature type="signal peptide" evidence="1">
    <location>
        <begin position="1"/>
        <end position="25"/>
    </location>
</feature>
<proteinExistence type="predicted"/>
<comment type="caution">
    <text evidence="2">The sequence shown here is derived from an EMBL/GenBank/DDBJ whole genome shotgun (WGS) entry which is preliminary data.</text>
</comment>
<dbReference type="EMBL" id="JAAAID010004119">
    <property type="protein sequence ID" value="KAF9994238.1"/>
    <property type="molecule type" value="Genomic_DNA"/>
</dbReference>
<gene>
    <name evidence="2" type="ORF">BGZ80_007879</name>
</gene>
<protein>
    <submittedName>
        <fullName evidence="2">Uncharacterized protein</fullName>
    </submittedName>
</protein>
<dbReference type="Proteomes" id="UP000703661">
    <property type="component" value="Unassembled WGS sequence"/>
</dbReference>
<sequence>MAFKRVSSALRLLCFVLALSGLCNSAPRSQFSMNAVEMQQYHPQDDTKDDGYHVNTHEVEITLTHPHSFMELYGWIPHMTDGISQIRMSTVEPCADFSIQIVEFHVCQYDRGLTMDVGAFGIRSSVIACADVNNGCTVTAINGIAGKVGATGLCIGGN</sequence>
<feature type="chain" id="PRO_5040113056" evidence="1">
    <location>
        <begin position="26"/>
        <end position="158"/>
    </location>
</feature>
<dbReference type="AlphaFoldDB" id="A0A9P6SS12"/>
<evidence type="ECO:0000313" key="3">
    <source>
        <dbReference type="Proteomes" id="UP000703661"/>
    </source>
</evidence>